<evidence type="ECO:0000256" key="10">
    <source>
        <dbReference type="HAMAP-Rule" id="MF_00185"/>
    </source>
</evidence>
<comment type="catalytic activity">
    <reaction evidence="9 10 11">
        <text>adenosine(37) in tRNA + dimethylallyl diphosphate = N(6)-dimethylallyladenosine(37) in tRNA + diphosphate</text>
        <dbReference type="Rhea" id="RHEA:26482"/>
        <dbReference type="Rhea" id="RHEA-COMP:10162"/>
        <dbReference type="Rhea" id="RHEA-COMP:10375"/>
        <dbReference type="ChEBI" id="CHEBI:33019"/>
        <dbReference type="ChEBI" id="CHEBI:57623"/>
        <dbReference type="ChEBI" id="CHEBI:74411"/>
        <dbReference type="ChEBI" id="CHEBI:74415"/>
        <dbReference type="EC" id="2.5.1.75"/>
    </reaction>
</comment>
<dbReference type="GO" id="GO:0052381">
    <property type="term" value="F:tRNA dimethylallyltransferase activity"/>
    <property type="evidence" value="ECO:0007669"/>
    <property type="project" value="UniProtKB-UniRule"/>
</dbReference>
<feature type="binding site" evidence="10">
    <location>
        <begin position="18"/>
        <end position="23"/>
    </location>
    <ligand>
        <name>substrate</name>
    </ligand>
</feature>
<keyword evidence="15" id="KW-1185">Reference proteome</keyword>
<evidence type="ECO:0000256" key="13">
    <source>
        <dbReference type="RuleBase" id="RU003785"/>
    </source>
</evidence>
<dbReference type="InterPro" id="IPR027417">
    <property type="entry name" value="P-loop_NTPase"/>
</dbReference>
<feature type="region of interest" description="Interaction with substrate tRNA" evidence="10">
    <location>
        <begin position="247"/>
        <end position="252"/>
    </location>
</feature>
<comment type="caution">
    <text evidence="10">Lacks conserved residue(s) required for the propagation of feature annotation.</text>
</comment>
<dbReference type="HAMAP" id="MF_00185">
    <property type="entry name" value="IPP_trans"/>
    <property type="match status" value="1"/>
</dbReference>
<feature type="region of interest" description="Interaction with substrate tRNA" evidence="10">
    <location>
        <begin position="41"/>
        <end position="44"/>
    </location>
</feature>
<reference evidence="14 15" key="1">
    <citation type="submission" date="2019-03" db="EMBL/GenBank/DDBJ databases">
        <title>Sapientia aquatica gen. nov., sp. nov., isolated from a crater lake.</title>
        <authorList>
            <person name="Felfoldi T."/>
            <person name="Szabo A."/>
            <person name="Toth E."/>
            <person name="Schumann P."/>
            <person name="Keki Z."/>
            <person name="Marialigeti K."/>
            <person name="Mathe I."/>
        </authorList>
    </citation>
    <scope>NUCLEOTIDE SEQUENCE [LARGE SCALE GENOMIC DNA]</scope>
    <source>
        <strain evidence="14 15">SA-152</strain>
    </source>
</reference>
<evidence type="ECO:0000256" key="2">
    <source>
        <dbReference type="ARBA" id="ARBA00003213"/>
    </source>
</evidence>
<dbReference type="Pfam" id="PF01715">
    <property type="entry name" value="IPPT"/>
    <property type="match status" value="1"/>
</dbReference>
<dbReference type="Gene3D" id="1.10.20.140">
    <property type="match status" value="1"/>
</dbReference>
<dbReference type="GO" id="GO:0006400">
    <property type="term" value="P:tRNA modification"/>
    <property type="evidence" value="ECO:0007669"/>
    <property type="project" value="TreeGrafter"/>
</dbReference>
<dbReference type="RefSeq" id="WP_133327550.1">
    <property type="nucleotide sequence ID" value="NZ_SMYL01000003.1"/>
</dbReference>
<organism evidence="14 15">
    <name type="scientific">Sapientia aquatica</name>
    <dbReference type="NCBI Taxonomy" id="1549640"/>
    <lineage>
        <taxon>Bacteria</taxon>
        <taxon>Pseudomonadati</taxon>
        <taxon>Pseudomonadota</taxon>
        <taxon>Betaproteobacteria</taxon>
        <taxon>Burkholderiales</taxon>
        <taxon>Oxalobacteraceae</taxon>
        <taxon>Sapientia</taxon>
    </lineage>
</organism>
<evidence type="ECO:0000256" key="7">
    <source>
        <dbReference type="ARBA" id="ARBA00022840"/>
    </source>
</evidence>
<keyword evidence="4 10" id="KW-0808">Transferase</keyword>
<dbReference type="GO" id="GO:0005524">
    <property type="term" value="F:ATP binding"/>
    <property type="evidence" value="ECO:0007669"/>
    <property type="project" value="UniProtKB-UniRule"/>
</dbReference>
<dbReference type="PANTHER" id="PTHR11088">
    <property type="entry name" value="TRNA DIMETHYLALLYLTRANSFERASE"/>
    <property type="match status" value="1"/>
</dbReference>
<protein>
    <recommendedName>
        <fullName evidence="10">tRNA dimethylallyltransferase</fullName>
        <ecNumber evidence="10">2.5.1.75</ecNumber>
    </recommendedName>
    <alternativeName>
        <fullName evidence="10">Dimethylallyl diphosphate:tRNA dimethylallyltransferase</fullName>
        <shortName evidence="10">DMAPP:tRNA dimethylallyltransferase</shortName>
        <shortName evidence="10">DMATase</shortName>
    </alternativeName>
    <alternativeName>
        <fullName evidence="10">Isopentenyl-diphosphate:tRNA isopentenyltransferase</fullName>
        <shortName evidence="10">IPP transferase</shortName>
        <shortName evidence="10">IPPT</shortName>
        <shortName evidence="10">IPTase</shortName>
    </alternativeName>
</protein>
<keyword evidence="7 10" id="KW-0067">ATP-binding</keyword>
<dbReference type="AlphaFoldDB" id="A0A4R5W2H5"/>
<dbReference type="FunFam" id="1.10.20.140:FF:000001">
    <property type="entry name" value="tRNA dimethylallyltransferase"/>
    <property type="match status" value="1"/>
</dbReference>
<gene>
    <name evidence="10 14" type="primary">miaA</name>
    <name evidence="14" type="ORF">E2I14_08795</name>
</gene>
<dbReference type="NCBIfam" id="TIGR00174">
    <property type="entry name" value="miaA"/>
    <property type="match status" value="1"/>
</dbReference>
<keyword evidence="8 10" id="KW-0460">Magnesium</keyword>
<dbReference type="EC" id="2.5.1.75" evidence="10"/>
<feature type="binding site" evidence="10">
    <location>
        <begin position="16"/>
        <end position="23"/>
    </location>
    <ligand>
        <name>ATP</name>
        <dbReference type="ChEBI" id="CHEBI:30616"/>
    </ligand>
</feature>
<dbReference type="InterPro" id="IPR039657">
    <property type="entry name" value="Dimethylallyltransferase"/>
</dbReference>
<evidence type="ECO:0000256" key="11">
    <source>
        <dbReference type="RuleBase" id="RU003783"/>
    </source>
</evidence>
<dbReference type="Gene3D" id="3.40.50.300">
    <property type="entry name" value="P-loop containing nucleotide triphosphate hydrolases"/>
    <property type="match status" value="1"/>
</dbReference>
<comment type="similarity">
    <text evidence="3 10 13">Belongs to the IPP transferase family.</text>
</comment>
<evidence type="ECO:0000256" key="12">
    <source>
        <dbReference type="RuleBase" id="RU003784"/>
    </source>
</evidence>
<keyword evidence="6 10" id="KW-0547">Nucleotide-binding</keyword>
<comment type="function">
    <text evidence="2 10 12">Catalyzes the transfer of a dimethylallyl group onto the adenine at position 37 in tRNAs that read codons beginning with uridine, leading to the formation of N6-(dimethylallyl)adenosine (i(6)A).</text>
</comment>
<evidence type="ECO:0000256" key="6">
    <source>
        <dbReference type="ARBA" id="ARBA00022741"/>
    </source>
</evidence>
<evidence type="ECO:0000256" key="5">
    <source>
        <dbReference type="ARBA" id="ARBA00022694"/>
    </source>
</evidence>
<comment type="cofactor">
    <cofactor evidence="1 10">
        <name>Mg(2+)</name>
        <dbReference type="ChEBI" id="CHEBI:18420"/>
    </cofactor>
</comment>
<evidence type="ECO:0000256" key="3">
    <source>
        <dbReference type="ARBA" id="ARBA00005842"/>
    </source>
</evidence>
<proteinExistence type="inferred from homology"/>
<dbReference type="EMBL" id="SMYL01000003">
    <property type="protein sequence ID" value="TDK66552.1"/>
    <property type="molecule type" value="Genomic_DNA"/>
</dbReference>
<evidence type="ECO:0000313" key="14">
    <source>
        <dbReference type="EMBL" id="TDK66552.1"/>
    </source>
</evidence>
<dbReference type="InterPro" id="IPR018022">
    <property type="entry name" value="IPT"/>
</dbReference>
<dbReference type="SUPFAM" id="SSF52540">
    <property type="entry name" value="P-loop containing nucleoside triphosphate hydrolases"/>
    <property type="match status" value="1"/>
</dbReference>
<dbReference type="OrthoDB" id="9776390at2"/>
<feature type="site" description="Interaction with substrate tRNA" evidence="10">
    <location>
        <position position="129"/>
    </location>
</feature>
<evidence type="ECO:0000313" key="15">
    <source>
        <dbReference type="Proteomes" id="UP000294829"/>
    </source>
</evidence>
<keyword evidence="5 10" id="KW-0819">tRNA processing</keyword>
<evidence type="ECO:0000256" key="9">
    <source>
        <dbReference type="ARBA" id="ARBA00049563"/>
    </source>
</evidence>
<name>A0A4R5W2H5_9BURK</name>
<dbReference type="CDD" id="cd02019">
    <property type="entry name" value="NK"/>
    <property type="match status" value="1"/>
</dbReference>
<feature type="site" description="Interaction with substrate tRNA" evidence="10">
    <location>
        <position position="107"/>
    </location>
</feature>
<comment type="subunit">
    <text evidence="10">Monomer.</text>
</comment>
<accession>A0A4R5W2H5</accession>
<feature type="region of interest" description="Interaction with substrate tRNA" evidence="10">
    <location>
        <begin position="165"/>
        <end position="169"/>
    </location>
</feature>
<comment type="caution">
    <text evidence="14">The sequence shown here is derived from an EMBL/GenBank/DDBJ whole genome shotgun (WGS) entry which is preliminary data.</text>
</comment>
<dbReference type="PANTHER" id="PTHR11088:SF60">
    <property type="entry name" value="TRNA DIMETHYLALLYLTRANSFERASE"/>
    <property type="match status" value="1"/>
</dbReference>
<dbReference type="Proteomes" id="UP000294829">
    <property type="component" value="Unassembled WGS sequence"/>
</dbReference>
<sequence>MNTLSPSPAKVVAIMGPTASGKTAAALALAQHVPCEIISVDSALIYRQMDIGSAKPSAAELAAVPHHLIDIIDPAEAYSVAQFQAAVIDLVQQIKGRGKLPVLVGGTMMYFNALMHGLGDLPPADLAIRAKLDAEIAANGIASLHARLQQLDPITAQRLPPGDTQRIQRALEVIELTGKPLSTLFAEQTTVKPLLDIHAFSLEPSERSVLHQRIAQRFDTMLQQGFLDEVRALRARGDLNLSMPSMRCVGYRQAWEYLDGEYDAAEMRERGIIATRQLAKRQLTWLRSMPDRVVLDCLSDQVSAQVLRQIQLWSIAD</sequence>
<evidence type="ECO:0000256" key="4">
    <source>
        <dbReference type="ARBA" id="ARBA00022679"/>
    </source>
</evidence>
<evidence type="ECO:0000256" key="1">
    <source>
        <dbReference type="ARBA" id="ARBA00001946"/>
    </source>
</evidence>
<evidence type="ECO:0000256" key="8">
    <source>
        <dbReference type="ARBA" id="ARBA00022842"/>
    </source>
</evidence>